<gene>
    <name evidence="2" type="ORF">Esi_0104_0070</name>
</gene>
<dbReference type="EMBL" id="FN649752">
    <property type="protein sequence ID" value="CBJ28399.1"/>
    <property type="molecule type" value="Genomic_DNA"/>
</dbReference>
<dbReference type="InParanoid" id="D7FH21"/>
<dbReference type="Proteomes" id="UP000002630">
    <property type="component" value="Linkage Group LG27"/>
</dbReference>
<evidence type="ECO:0000313" key="2">
    <source>
        <dbReference type="EMBL" id="CBJ28399.1"/>
    </source>
</evidence>
<sequence>MMARTGFVALACGMLGAANALKVSTPSKGLTVIADRTYTVEWTGTSSDNRFEIDLYYCGSMCMEDDCGDWVTALCPYGEDGCPDNEGDYDIVMPEPMSGTSGSGYKVRVWDIHDEEDADCSDEFYLIASSEAPSVGDEDGPTLEVTSPASGDLATTCGEYTVEFDYDNGVGSRVDRFAIDLYRADGDGDCGTYVQSICDKPTIGCKDSNPVRRGRWRVQDSGGPLRGRFSLLVLRYLHDRGRR</sequence>
<keyword evidence="3" id="KW-1185">Reference proteome</keyword>
<feature type="signal peptide" evidence="1">
    <location>
        <begin position="1"/>
        <end position="20"/>
    </location>
</feature>
<organism evidence="2 3">
    <name type="scientific">Ectocarpus siliculosus</name>
    <name type="common">Brown alga</name>
    <name type="synonym">Conferva siliculosa</name>
    <dbReference type="NCBI Taxonomy" id="2880"/>
    <lineage>
        <taxon>Eukaryota</taxon>
        <taxon>Sar</taxon>
        <taxon>Stramenopiles</taxon>
        <taxon>Ochrophyta</taxon>
        <taxon>PX clade</taxon>
        <taxon>Phaeophyceae</taxon>
        <taxon>Ectocarpales</taxon>
        <taxon>Ectocarpaceae</taxon>
        <taxon>Ectocarpus</taxon>
    </lineage>
</organism>
<protein>
    <submittedName>
        <fullName evidence="2">Imm downregulated 8</fullName>
    </submittedName>
</protein>
<keyword evidence="1" id="KW-0732">Signal</keyword>
<dbReference type="EMBL" id="FN647726">
    <property type="protein sequence ID" value="CBJ28399.1"/>
    <property type="molecule type" value="Genomic_DNA"/>
</dbReference>
<evidence type="ECO:0000313" key="3">
    <source>
        <dbReference type="Proteomes" id="UP000002630"/>
    </source>
</evidence>
<evidence type="ECO:0000256" key="1">
    <source>
        <dbReference type="SAM" id="SignalP"/>
    </source>
</evidence>
<dbReference type="AlphaFoldDB" id="D7FH21"/>
<proteinExistence type="predicted"/>
<reference evidence="2 3" key="1">
    <citation type="journal article" date="2010" name="Nature">
        <title>The Ectocarpus genome and the independent evolution of multicellularity in brown algae.</title>
        <authorList>
            <person name="Cock J.M."/>
            <person name="Sterck L."/>
            <person name="Rouze P."/>
            <person name="Scornet D."/>
            <person name="Allen A.E."/>
            <person name="Amoutzias G."/>
            <person name="Anthouard V."/>
            <person name="Artiguenave F."/>
            <person name="Aury J.M."/>
            <person name="Badger J.H."/>
            <person name="Beszteri B."/>
            <person name="Billiau K."/>
            <person name="Bonnet E."/>
            <person name="Bothwell J.H."/>
            <person name="Bowler C."/>
            <person name="Boyen C."/>
            <person name="Brownlee C."/>
            <person name="Carrano C.J."/>
            <person name="Charrier B."/>
            <person name="Cho G.Y."/>
            <person name="Coelho S.M."/>
            <person name="Collen J."/>
            <person name="Corre E."/>
            <person name="Da Silva C."/>
            <person name="Delage L."/>
            <person name="Delaroque N."/>
            <person name="Dittami S.M."/>
            <person name="Doulbeau S."/>
            <person name="Elias M."/>
            <person name="Farnham G."/>
            <person name="Gachon C.M."/>
            <person name="Gschloessl B."/>
            <person name="Heesch S."/>
            <person name="Jabbari K."/>
            <person name="Jubin C."/>
            <person name="Kawai H."/>
            <person name="Kimura K."/>
            <person name="Kloareg B."/>
            <person name="Kupper F.C."/>
            <person name="Lang D."/>
            <person name="Le Bail A."/>
            <person name="Leblanc C."/>
            <person name="Lerouge P."/>
            <person name="Lohr M."/>
            <person name="Lopez P.J."/>
            <person name="Martens C."/>
            <person name="Maumus F."/>
            <person name="Michel G."/>
            <person name="Miranda-Saavedra D."/>
            <person name="Morales J."/>
            <person name="Moreau H."/>
            <person name="Motomura T."/>
            <person name="Nagasato C."/>
            <person name="Napoli C.A."/>
            <person name="Nelson D.R."/>
            <person name="Nyvall-Collen P."/>
            <person name="Peters A.F."/>
            <person name="Pommier C."/>
            <person name="Potin P."/>
            <person name="Poulain J."/>
            <person name="Quesneville H."/>
            <person name="Read B."/>
            <person name="Rensing S.A."/>
            <person name="Ritter A."/>
            <person name="Rousvoal S."/>
            <person name="Samanta M."/>
            <person name="Samson G."/>
            <person name="Schroeder D.C."/>
            <person name="Segurens B."/>
            <person name="Strittmatter M."/>
            <person name="Tonon T."/>
            <person name="Tregear J.W."/>
            <person name="Valentin K."/>
            <person name="von Dassow P."/>
            <person name="Yamagishi T."/>
            <person name="Van de Peer Y."/>
            <person name="Wincker P."/>
        </authorList>
    </citation>
    <scope>NUCLEOTIDE SEQUENCE [LARGE SCALE GENOMIC DNA]</scope>
    <source>
        <strain evidence="3">Ec32 / CCAP1310/4</strain>
    </source>
</reference>
<feature type="chain" id="PRO_5003095252" evidence="1">
    <location>
        <begin position="21"/>
        <end position="243"/>
    </location>
</feature>
<dbReference type="OrthoDB" id="10292074at2759"/>
<accession>D7FH21</accession>
<name>D7FH21_ECTSI</name>